<evidence type="ECO:0000313" key="2">
    <source>
        <dbReference type="Proteomes" id="UP000008021"/>
    </source>
</evidence>
<dbReference type="Proteomes" id="UP000008021">
    <property type="component" value="Chromosome 2"/>
</dbReference>
<dbReference type="HOGENOM" id="CLU_1646381_0_0_1"/>
<reference evidence="1" key="2">
    <citation type="submission" date="2018-05" db="EMBL/GenBank/DDBJ databases">
        <title>OmerRS3 (Oryza meridionalis Reference Sequence Version 3).</title>
        <authorList>
            <person name="Zhang J."/>
            <person name="Kudrna D."/>
            <person name="Lee S."/>
            <person name="Talag J."/>
            <person name="Welchert J."/>
            <person name="Wing R.A."/>
        </authorList>
    </citation>
    <scope>NUCLEOTIDE SEQUENCE [LARGE SCALE GENOMIC DNA]</scope>
    <source>
        <strain evidence="1">cv. OR44</strain>
    </source>
</reference>
<organism evidence="1">
    <name type="scientific">Oryza meridionalis</name>
    <dbReference type="NCBI Taxonomy" id="40149"/>
    <lineage>
        <taxon>Eukaryota</taxon>
        <taxon>Viridiplantae</taxon>
        <taxon>Streptophyta</taxon>
        <taxon>Embryophyta</taxon>
        <taxon>Tracheophyta</taxon>
        <taxon>Spermatophyta</taxon>
        <taxon>Magnoliopsida</taxon>
        <taxon>Liliopsida</taxon>
        <taxon>Poales</taxon>
        <taxon>Poaceae</taxon>
        <taxon>BOP clade</taxon>
        <taxon>Oryzoideae</taxon>
        <taxon>Oryzeae</taxon>
        <taxon>Oryzinae</taxon>
        <taxon>Oryza</taxon>
    </lineage>
</organism>
<evidence type="ECO:0000313" key="1">
    <source>
        <dbReference type="EnsemblPlants" id="OMERI02G02970.1"/>
    </source>
</evidence>
<proteinExistence type="predicted"/>
<accession>A0A0E0CEX6</accession>
<dbReference type="EnsemblPlants" id="OMERI02G02970.1">
    <property type="protein sequence ID" value="OMERI02G02970.1"/>
    <property type="gene ID" value="OMERI02G02970"/>
</dbReference>
<name>A0A0E0CEX6_9ORYZ</name>
<dbReference type="Gramene" id="OMERI02G02970.1">
    <property type="protein sequence ID" value="OMERI02G02970.1"/>
    <property type="gene ID" value="OMERI02G02970"/>
</dbReference>
<protein>
    <submittedName>
        <fullName evidence="1">Uncharacterized protein</fullName>
    </submittedName>
</protein>
<reference evidence="1" key="1">
    <citation type="submission" date="2015-04" db="UniProtKB">
        <authorList>
            <consortium name="EnsemblPlants"/>
        </authorList>
    </citation>
    <scope>IDENTIFICATION</scope>
</reference>
<keyword evidence="2" id="KW-1185">Reference proteome</keyword>
<sequence>MNRIELLILLVFVVYKITHRSAGLEYWGGCRAPAHEKPELLLLVLVRQWSHSPLALLLLLLLLSNSFIHSFMQREGSCNFSGGIGNLLQGWVGCGGASLWEIILRDCVLFFCSGAVMDSVSVLAVQLCRRCSPVISAACVSAAFSDPCKVTCTPVFSCFLV</sequence>
<dbReference type="AlphaFoldDB" id="A0A0E0CEX6"/>